<evidence type="ECO:0000313" key="1">
    <source>
        <dbReference type="EMBL" id="MBC5785064.1"/>
    </source>
</evidence>
<sequence length="128" mass="14537">MSKTRIPDEVRRFILTSIPSVPYLEALLLLRAESARPWDSFRLAGRLYIGEGQALELLQSMQQAGVTRRLDDGTFVYGPAQPELNALIDELANTYSQDLVGITDLIHSRIDKRAQKFADAFRWKKEGE</sequence>
<gene>
    <name evidence="1" type="ORF">H8N03_19110</name>
</gene>
<proteinExistence type="predicted"/>
<accession>A0A923SCN1</accession>
<name>A0A923SCN1_9BURK</name>
<reference evidence="1" key="1">
    <citation type="submission" date="2020-08" db="EMBL/GenBank/DDBJ databases">
        <title>Ramlibacter sp. USB13 16S ribosomal RNA gene genome sequencing and assembly.</title>
        <authorList>
            <person name="Kang M."/>
        </authorList>
    </citation>
    <scope>NUCLEOTIDE SEQUENCE</scope>
    <source>
        <strain evidence="1">USB13</strain>
    </source>
</reference>
<comment type="caution">
    <text evidence="1">The sequence shown here is derived from an EMBL/GenBank/DDBJ whole genome shotgun (WGS) entry which is preliminary data.</text>
</comment>
<dbReference type="AlphaFoldDB" id="A0A923SCN1"/>
<evidence type="ECO:0000313" key="2">
    <source>
        <dbReference type="Proteomes" id="UP000608513"/>
    </source>
</evidence>
<protein>
    <submittedName>
        <fullName evidence="1">Uncharacterized protein</fullName>
    </submittedName>
</protein>
<dbReference type="RefSeq" id="WP_187077817.1">
    <property type="nucleotide sequence ID" value="NZ_JACORT010000009.1"/>
</dbReference>
<keyword evidence="2" id="KW-1185">Reference proteome</keyword>
<organism evidence="1 2">
    <name type="scientific">Ramlibacter cellulosilyticus</name>
    <dbReference type="NCBI Taxonomy" id="2764187"/>
    <lineage>
        <taxon>Bacteria</taxon>
        <taxon>Pseudomonadati</taxon>
        <taxon>Pseudomonadota</taxon>
        <taxon>Betaproteobacteria</taxon>
        <taxon>Burkholderiales</taxon>
        <taxon>Comamonadaceae</taxon>
        <taxon>Ramlibacter</taxon>
    </lineage>
</organism>
<dbReference type="EMBL" id="JACORT010000009">
    <property type="protein sequence ID" value="MBC5785064.1"/>
    <property type="molecule type" value="Genomic_DNA"/>
</dbReference>
<dbReference type="Proteomes" id="UP000608513">
    <property type="component" value="Unassembled WGS sequence"/>
</dbReference>